<accession>A0ABV9HIQ1</accession>
<name>A0ABV9HIQ1_9MICO</name>
<dbReference type="Pfam" id="PF11185">
    <property type="entry name" value="DUF2971"/>
    <property type="match status" value="1"/>
</dbReference>
<dbReference type="EMBL" id="JBHSFI010000005">
    <property type="protein sequence ID" value="MFC4630101.1"/>
    <property type="molecule type" value="Genomic_DNA"/>
</dbReference>
<sequence length="324" mass="35819">MPLPPHVLNLIEVKTPVVYHYTDAAGLLGVAGDNELWATESHGMNDKAEVHQGWRFIEQWLSAQDQNDLLVGELKTALGWAANGWASSDIWGRAYFLCASVVQDDANQWRNYGDAARGFSIAFDATVPLGVVTGEPGPSEPEADTGGHEVARAHTKLIECVSVFPWSRVLYAANDKNAVLEAYLAGSRERAHRARNAECGSGRDLRLSEYATDFEVLAKLMKSPGFEGEHEVRLIVSSYSQRHASFRAGRYGIVTFQRLVRRMDDRAGLRYGVAVGKSGTTLPITQIMTGPLVDYEHNRIAIEALLERHGHEGVTIEFSKLLMR</sequence>
<dbReference type="Proteomes" id="UP001596011">
    <property type="component" value="Unassembled WGS sequence"/>
</dbReference>
<dbReference type="InterPro" id="IPR021352">
    <property type="entry name" value="DUF2971"/>
</dbReference>
<protein>
    <submittedName>
        <fullName evidence="1">DUF2971 domain-containing protein</fullName>
    </submittedName>
</protein>
<organism evidence="1 2">
    <name type="scientific">Promicromonospora alba</name>
    <dbReference type="NCBI Taxonomy" id="1616110"/>
    <lineage>
        <taxon>Bacteria</taxon>
        <taxon>Bacillati</taxon>
        <taxon>Actinomycetota</taxon>
        <taxon>Actinomycetes</taxon>
        <taxon>Micrococcales</taxon>
        <taxon>Promicromonosporaceae</taxon>
        <taxon>Promicromonospora</taxon>
    </lineage>
</organism>
<keyword evidence="2" id="KW-1185">Reference proteome</keyword>
<reference evidence="2" key="1">
    <citation type="journal article" date="2019" name="Int. J. Syst. Evol. Microbiol.">
        <title>The Global Catalogue of Microorganisms (GCM) 10K type strain sequencing project: providing services to taxonomists for standard genome sequencing and annotation.</title>
        <authorList>
            <consortium name="The Broad Institute Genomics Platform"/>
            <consortium name="The Broad Institute Genome Sequencing Center for Infectious Disease"/>
            <person name="Wu L."/>
            <person name="Ma J."/>
        </authorList>
    </citation>
    <scope>NUCLEOTIDE SEQUENCE [LARGE SCALE GENOMIC DNA]</scope>
    <source>
        <strain evidence="2">CCUG 42722</strain>
    </source>
</reference>
<dbReference type="RefSeq" id="WP_377137480.1">
    <property type="nucleotide sequence ID" value="NZ_JBHSFI010000005.1"/>
</dbReference>
<proteinExistence type="predicted"/>
<evidence type="ECO:0000313" key="2">
    <source>
        <dbReference type="Proteomes" id="UP001596011"/>
    </source>
</evidence>
<comment type="caution">
    <text evidence="1">The sequence shown here is derived from an EMBL/GenBank/DDBJ whole genome shotgun (WGS) entry which is preliminary data.</text>
</comment>
<gene>
    <name evidence="1" type="ORF">ACFO6V_17770</name>
</gene>
<evidence type="ECO:0000313" key="1">
    <source>
        <dbReference type="EMBL" id="MFC4630101.1"/>
    </source>
</evidence>